<keyword evidence="4 5" id="KW-0472">Membrane</keyword>
<dbReference type="Pfam" id="PF09685">
    <property type="entry name" value="MamF_MmsF"/>
    <property type="match status" value="1"/>
</dbReference>
<evidence type="ECO:0000256" key="2">
    <source>
        <dbReference type="ARBA" id="ARBA00022692"/>
    </source>
</evidence>
<dbReference type="AlphaFoldDB" id="A0A7W8IPK7"/>
<keyword evidence="3 5" id="KW-1133">Transmembrane helix</keyword>
<dbReference type="Proteomes" id="UP000520011">
    <property type="component" value="Unassembled WGS sequence"/>
</dbReference>
<dbReference type="RefSeq" id="WP_183252896.1">
    <property type="nucleotide sequence ID" value="NZ_JACHEP010000005.1"/>
</dbReference>
<keyword evidence="7" id="KW-1185">Reference proteome</keyword>
<keyword evidence="2 5" id="KW-0812">Transmembrane</keyword>
<feature type="transmembrane region" description="Helical" evidence="5">
    <location>
        <begin position="6"/>
        <end position="30"/>
    </location>
</feature>
<feature type="transmembrane region" description="Helical" evidence="5">
    <location>
        <begin position="72"/>
        <end position="95"/>
    </location>
</feature>
<accession>A0A7W8IPK7</accession>
<reference evidence="6 7" key="1">
    <citation type="submission" date="2020-08" db="EMBL/GenBank/DDBJ databases">
        <title>Genomic Encyclopedia of Type Strains, Phase IV (KMG-IV): sequencing the most valuable type-strain genomes for metagenomic binning, comparative biology and taxonomic classification.</title>
        <authorList>
            <person name="Goeker M."/>
        </authorList>
    </citation>
    <scope>NUCLEOTIDE SEQUENCE [LARGE SCALE GENOMIC DNA]</scope>
    <source>
        <strain evidence="6 7">DSM 16325</strain>
    </source>
</reference>
<evidence type="ECO:0000313" key="7">
    <source>
        <dbReference type="Proteomes" id="UP000520011"/>
    </source>
</evidence>
<organism evidence="6 7">
    <name type="scientific">Anoxybacteroides tepidamans</name>
    <dbReference type="NCBI Taxonomy" id="265948"/>
    <lineage>
        <taxon>Bacteria</taxon>
        <taxon>Bacillati</taxon>
        <taxon>Bacillota</taxon>
        <taxon>Bacilli</taxon>
        <taxon>Bacillales</taxon>
        <taxon>Anoxybacillaceae</taxon>
        <taxon>Anoxybacteroides</taxon>
    </lineage>
</organism>
<comment type="subcellular location">
    <subcellularLocation>
        <location evidence="1">Membrane</location>
        <topology evidence="1">Multi-pass membrane protein</topology>
    </subcellularLocation>
</comment>
<evidence type="ECO:0000256" key="3">
    <source>
        <dbReference type="ARBA" id="ARBA00022989"/>
    </source>
</evidence>
<dbReference type="EMBL" id="JACHEP010000005">
    <property type="protein sequence ID" value="MBB5324289.1"/>
    <property type="molecule type" value="Genomic_DNA"/>
</dbReference>
<evidence type="ECO:0000313" key="6">
    <source>
        <dbReference type="EMBL" id="MBB5324289.1"/>
    </source>
</evidence>
<evidence type="ECO:0000256" key="4">
    <source>
        <dbReference type="ARBA" id="ARBA00023136"/>
    </source>
</evidence>
<feature type="transmembrane region" description="Helical" evidence="5">
    <location>
        <begin position="42"/>
        <end position="66"/>
    </location>
</feature>
<evidence type="ECO:0000256" key="1">
    <source>
        <dbReference type="ARBA" id="ARBA00004141"/>
    </source>
</evidence>
<dbReference type="InterPro" id="IPR019109">
    <property type="entry name" value="MamF_MmsF"/>
</dbReference>
<protein>
    <submittedName>
        <fullName evidence="6">Tellurite resistance protein TehA-like permease</fullName>
    </submittedName>
</protein>
<sequence>MEGNKIVAALCYFSVLFAPFLFPIIVYFVTKHERVKRHARTSLLSHCIPIALFVFSAIMVIVLGMSENDAFFAWWLFGMIGGGIAHVIVAIWNIIKGIKVLQEPGGNYQ</sequence>
<evidence type="ECO:0000256" key="5">
    <source>
        <dbReference type="SAM" id="Phobius"/>
    </source>
</evidence>
<name>A0A7W8IPK7_9BACL</name>
<proteinExistence type="predicted"/>
<gene>
    <name evidence="6" type="ORF">HNQ34_001382</name>
</gene>
<comment type="caution">
    <text evidence="6">The sequence shown here is derived from an EMBL/GenBank/DDBJ whole genome shotgun (WGS) entry which is preliminary data.</text>
</comment>